<dbReference type="Proteomes" id="UP001172386">
    <property type="component" value="Unassembled WGS sequence"/>
</dbReference>
<comment type="caution">
    <text evidence="1">The sequence shown here is derived from an EMBL/GenBank/DDBJ whole genome shotgun (WGS) entry which is preliminary data.</text>
</comment>
<proteinExistence type="predicted"/>
<dbReference type="EMBL" id="JAPDRQ010000094">
    <property type="protein sequence ID" value="KAJ9655541.1"/>
    <property type="molecule type" value="Genomic_DNA"/>
</dbReference>
<name>A0ACC3A5K2_9EURO</name>
<sequence length="470" mass="52690">MAAANGGTMQTLQSHIEDMRSLTNCKICLNPFYEPYILACGHTYCYSCLRSWFGGQQDGDRRSNKNCPDCRATVHVQPAPNYALRDLTHMFVQRTELIAEDETVKEHVRDMNQEAALLAADRDASGLFQGMFKSQVRQFETWMPIHDHEDNVSRCPICTWEMEDGFCSGCGFDLENPHGISDMSDDDTEDEDDDDDDDESDAESPNSVPAPSTYRHVEPIRRFHIPQIDSDDTDGGSELDHSDMDHYDENDDFIDDENEDDLDDMDGVDDTLEFRSEASTQNSDGTMLHEEFPDLTRPYTHSSYTAPRGNTNTHDSDEVATNYDESDDDDQSIRAGPTRLAPLTRRRPVVISDDEEEEIFHNAHEATTTDGDGPLESENSSESSSGSSPDNSDEDSEESDDTAIPPQSGRSRRERLNNHRARRPDKTVSRAGRLSVDIPSRSQSNQAIYSGSLQATGRRSGASSRSTYVY</sequence>
<reference evidence="1" key="1">
    <citation type="submission" date="2022-10" db="EMBL/GenBank/DDBJ databases">
        <title>Culturing micro-colonial fungi from biological soil crusts in the Mojave desert and describing Neophaeococcomyces mojavensis, and introducing the new genera and species Taxawa tesnikishii.</title>
        <authorList>
            <person name="Kurbessoian T."/>
            <person name="Stajich J.E."/>
        </authorList>
    </citation>
    <scope>NUCLEOTIDE SEQUENCE</scope>
    <source>
        <strain evidence="1">JES_112</strain>
    </source>
</reference>
<evidence type="ECO:0000313" key="1">
    <source>
        <dbReference type="EMBL" id="KAJ9655541.1"/>
    </source>
</evidence>
<accession>A0ACC3A5K2</accession>
<keyword evidence="2" id="KW-1185">Reference proteome</keyword>
<protein>
    <submittedName>
        <fullName evidence="1">E3 ubiquitin ligase</fullName>
    </submittedName>
</protein>
<evidence type="ECO:0000313" key="2">
    <source>
        <dbReference type="Proteomes" id="UP001172386"/>
    </source>
</evidence>
<gene>
    <name evidence="1" type="primary">PSH1</name>
    <name evidence="1" type="ORF">H2198_005632</name>
</gene>
<organism evidence="1 2">
    <name type="scientific">Neophaeococcomyces mojaviensis</name>
    <dbReference type="NCBI Taxonomy" id="3383035"/>
    <lineage>
        <taxon>Eukaryota</taxon>
        <taxon>Fungi</taxon>
        <taxon>Dikarya</taxon>
        <taxon>Ascomycota</taxon>
        <taxon>Pezizomycotina</taxon>
        <taxon>Eurotiomycetes</taxon>
        <taxon>Chaetothyriomycetidae</taxon>
        <taxon>Chaetothyriales</taxon>
        <taxon>Chaetothyriales incertae sedis</taxon>
        <taxon>Neophaeococcomyces</taxon>
    </lineage>
</organism>